<evidence type="ECO:0000313" key="3">
    <source>
        <dbReference type="Proteomes" id="UP000746535"/>
    </source>
</evidence>
<protein>
    <submittedName>
        <fullName evidence="2">FAD/FMN-containing dehydrogenase</fullName>
    </submittedName>
</protein>
<organism evidence="2 3">
    <name type="scientific">Pseudomonas quercus</name>
    <dbReference type="NCBI Taxonomy" id="2722792"/>
    <lineage>
        <taxon>Bacteria</taxon>
        <taxon>Pseudomonadati</taxon>
        <taxon>Pseudomonadota</taxon>
        <taxon>Gammaproteobacteria</taxon>
        <taxon>Pseudomonadales</taxon>
        <taxon>Pseudomonadaceae</taxon>
        <taxon>Pseudomonas</taxon>
    </lineage>
</organism>
<name>A0ABX0YF35_9PSED</name>
<evidence type="ECO:0000313" key="2">
    <source>
        <dbReference type="EMBL" id="NJP02023.1"/>
    </source>
</evidence>
<proteinExistence type="predicted"/>
<feature type="chain" id="PRO_5045500191" evidence="1">
    <location>
        <begin position="21"/>
        <end position="154"/>
    </location>
</feature>
<evidence type="ECO:0000256" key="1">
    <source>
        <dbReference type="SAM" id="SignalP"/>
    </source>
</evidence>
<accession>A0ABX0YF35</accession>
<gene>
    <name evidence="2" type="ORF">HBH25_14330</name>
</gene>
<sequence>MLKRVTLALTLTCASGSALALQPGDPITPWTLLDQFDQPFTLTSDTRVLLIARSMSAARLVNAALEASSKGYLEGRHTAYIADIERMPAVARAFAVPAMRSAQYRILLDAEGRVAPRYEGSREGVQWLEVRDGKLAAQRQFSDSGELRKALEAL</sequence>
<dbReference type="RefSeq" id="WP_168084594.1">
    <property type="nucleotide sequence ID" value="NZ_JAAVJI010000008.1"/>
</dbReference>
<reference evidence="2 3" key="1">
    <citation type="submission" date="2020-03" db="EMBL/GenBank/DDBJ databases">
        <authorList>
            <person name="Wang L."/>
            <person name="He N."/>
            <person name="Li Y."/>
            <person name="Fang Y."/>
            <person name="Zhang F."/>
        </authorList>
    </citation>
    <scope>NUCLEOTIDE SEQUENCE [LARGE SCALE GENOMIC DNA]</scope>
    <source>
        <strain evidence="3">hsmgli-8</strain>
    </source>
</reference>
<dbReference type="Proteomes" id="UP000746535">
    <property type="component" value="Unassembled WGS sequence"/>
</dbReference>
<comment type="caution">
    <text evidence="2">The sequence shown here is derived from an EMBL/GenBank/DDBJ whole genome shotgun (WGS) entry which is preliminary data.</text>
</comment>
<feature type="signal peptide" evidence="1">
    <location>
        <begin position="1"/>
        <end position="20"/>
    </location>
</feature>
<dbReference type="EMBL" id="JAAVJI010000008">
    <property type="protein sequence ID" value="NJP02023.1"/>
    <property type="molecule type" value="Genomic_DNA"/>
</dbReference>
<keyword evidence="1" id="KW-0732">Signal</keyword>
<keyword evidence="3" id="KW-1185">Reference proteome</keyword>